<dbReference type="InterPro" id="IPR050560">
    <property type="entry name" value="MYB_TF"/>
</dbReference>
<reference evidence="3" key="1">
    <citation type="submission" date="2021-01" db="EMBL/GenBank/DDBJ databases">
        <authorList>
            <consortium name="Genoscope - CEA"/>
            <person name="William W."/>
        </authorList>
    </citation>
    <scope>NUCLEOTIDE SEQUENCE</scope>
</reference>
<accession>A0A8S1N6S8</accession>
<dbReference type="PANTHER" id="PTHR45614">
    <property type="entry name" value="MYB PROTEIN-RELATED"/>
    <property type="match status" value="1"/>
</dbReference>
<sequence length="348" mass="41216">MQSKHSETRQSWTYQEDKLLLELIKLNGCASWNRIAIELKSQMKNLTKIRTPASCRERYQNILNPNLNKSVWTDEEEEKLFNLQQSFGNSWARIASQMTGRSDLLCKNYFYATLRKVLRRLSKAVGLDQSSDLLKQIKPSVLGIIYCNEDSLKSFNIDENMKNEFKNMIKEYRHTQKSELRMLPEENINHIKKMLNKLFAINNNYISQKCGITLNQTPKQDLQSLETNKQSNLDYICQSDSKISKIQTKIQASHLKYDQQEEYDQQLNYQTQIFQEQQPYLNLDKQFNSSFYSIPQSLISMYTPPPVLTFYIQPNFNFWPIQTAQQYSPIEYFQIPQNYPYIKYDQSQ</sequence>
<dbReference type="InterPro" id="IPR001005">
    <property type="entry name" value="SANT/Myb"/>
</dbReference>
<feature type="domain" description="HTH myb-type" evidence="2">
    <location>
        <begin position="64"/>
        <end position="118"/>
    </location>
</feature>
<dbReference type="GO" id="GO:0000978">
    <property type="term" value="F:RNA polymerase II cis-regulatory region sequence-specific DNA binding"/>
    <property type="evidence" value="ECO:0007669"/>
    <property type="project" value="TreeGrafter"/>
</dbReference>
<protein>
    <recommendedName>
        <fullName evidence="5">Myb-like DNA-binding domain protein</fullName>
    </recommendedName>
</protein>
<dbReference type="Pfam" id="PF13921">
    <property type="entry name" value="Myb_DNA-bind_6"/>
    <property type="match status" value="1"/>
</dbReference>
<proteinExistence type="predicted"/>
<dbReference type="SMART" id="SM00717">
    <property type="entry name" value="SANT"/>
    <property type="match status" value="2"/>
</dbReference>
<dbReference type="Proteomes" id="UP000692954">
    <property type="component" value="Unassembled WGS sequence"/>
</dbReference>
<dbReference type="InterPro" id="IPR017930">
    <property type="entry name" value="Myb_dom"/>
</dbReference>
<evidence type="ECO:0000313" key="3">
    <source>
        <dbReference type="EMBL" id="CAD8084835.1"/>
    </source>
</evidence>
<gene>
    <name evidence="3" type="ORF">PSON_ATCC_30995.1.T0470206</name>
</gene>
<evidence type="ECO:0000313" key="4">
    <source>
        <dbReference type="Proteomes" id="UP000692954"/>
    </source>
</evidence>
<feature type="domain" description="HTH myb-type" evidence="2">
    <location>
        <begin position="4"/>
        <end position="63"/>
    </location>
</feature>
<dbReference type="AlphaFoldDB" id="A0A8S1N6S8"/>
<dbReference type="GO" id="GO:0005634">
    <property type="term" value="C:nucleus"/>
    <property type="evidence" value="ECO:0007669"/>
    <property type="project" value="TreeGrafter"/>
</dbReference>
<dbReference type="PROSITE" id="PS51294">
    <property type="entry name" value="HTH_MYB"/>
    <property type="match status" value="2"/>
</dbReference>
<name>A0A8S1N6S8_9CILI</name>
<dbReference type="OrthoDB" id="2143914at2759"/>
<keyword evidence="4" id="KW-1185">Reference proteome</keyword>
<dbReference type="PROSITE" id="PS50090">
    <property type="entry name" value="MYB_LIKE"/>
    <property type="match status" value="2"/>
</dbReference>
<dbReference type="EMBL" id="CAJJDN010000047">
    <property type="protein sequence ID" value="CAD8084835.1"/>
    <property type="molecule type" value="Genomic_DNA"/>
</dbReference>
<evidence type="ECO:0000259" key="2">
    <source>
        <dbReference type="PROSITE" id="PS51294"/>
    </source>
</evidence>
<evidence type="ECO:0000259" key="1">
    <source>
        <dbReference type="PROSITE" id="PS50090"/>
    </source>
</evidence>
<feature type="domain" description="Myb-like" evidence="1">
    <location>
        <begin position="4"/>
        <end position="63"/>
    </location>
</feature>
<feature type="domain" description="Myb-like" evidence="1">
    <location>
        <begin position="64"/>
        <end position="114"/>
    </location>
</feature>
<evidence type="ECO:0008006" key="5">
    <source>
        <dbReference type="Google" id="ProtNLM"/>
    </source>
</evidence>
<dbReference type="GO" id="GO:0000981">
    <property type="term" value="F:DNA-binding transcription factor activity, RNA polymerase II-specific"/>
    <property type="evidence" value="ECO:0007669"/>
    <property type="project" value="TreeGrafter"/>
</dbReference>
<dbReference type="CDD" id="cd00167">
    <property type="entry name" value="SANT"/>
    <property type="match status" value="2"/>
</dbReference>
<dbReference type="PANTHER" id="PTHR45614:SF274">
    <property type="entry name" value="MYB-LIKE DNA-BINDING PROTEIN"/>
    <property type="match status" value="1"/>
</dbReference>
<comment type="caution">
    <text evidence="3">The sequence shown here is derived from an EMBL/GenBank/DDBJ whole genome shotgun (WGS) entry which is preliminary data.</text>
</comment>
<organism evidence="3 4">
    <name type="scientific">Paramecium sonneborni</name>
    <dbReference type="NCBI Taxonomy" id="65129"/>
    <lineage>
        <taxon>Eukaryota</taxon>
        <taxon>Sar</taxon>
        <taxon>Alveolata</taxon>
        <taxon>Ciliophora</taxon>
        <taxon>Intramacronucleata</taxon>
        <taxon>Oligohymenophorea</taxon>
        <taxon>Peniculida</taxon>
        <taxon>Parameciidae</taxon>
        <taxon>Paramecium</taxon>
    </lineage>
</organism>